<gene>
    <name evidence="3" type="ORF">GGQ74_000954</name>
</gene>
<keyword evidence="4" id="KW-1185">Reference proteome</keyword>
<evidence type="ECO:0000259" key="2">
    <source>
        <dbReference type="PROSITE" id="PS50110"/>
    </source>
</evidence>
<proteinExistence type="predicted"/>
<reference evidence="3 4" key="1">
    <citation type="submission" date="2020-03" db="EMBL/GenBank/DDBJ databases">
        <title>Genomic Encyclopedia of Type Strains, Phase IV (KMG-IV): sequencing the most valuable type-strain genomes for metagenomic binning, comparative biology and taxonomic classification.</title>
        <authorList>
            <person name="Goeker M."/>
        </authorList>
    </citation>
    <scope>NUCLEOTIDE SEQUENCE [LARGE SCALE GENOMIC DNA]</scope>
    <source>
        <strain evidence="3 4">DSM 24233</strain>
    </source>
</reference>
<evidence type="ECO:0000313" key="4">
    <source>
        <dbReference type="Proteomes" id="UP000580856"/>
    </source>
</evidence>
<dbReference type="PANTHER" id="PTHR43228">
    <property type="entry name" value="TWO-COMPONENT RESPONSE REGULATOR"/>
    <property type="match status" value="1"/>
</dbReference>
<dbReference type="InterPro" id="IPR001789">
    <property type="entry name" value="Sig_transdc_resp-reg_receiver"/>
</dbReference>
<dbReference type="Gene3D" id="3.40.50.2300">
    <property type="match status" value="1"/>
</dbReference>
<accession>A0A846QQ20</accession>
<comment type="caution">
    <text evidence="3">The sequence shown here is derived from an EMBL/GenBank/DDBJ whole genome shotgun (WGS) entry which is preliminary data.</text>
</comment>
<dbReference type="AlphaFoldDB" id="A0A846QQ20"/>
<dbReference type="PROSITE" id="PS50110">
    <property type="entry name" value="RESPONSE_REGULATORY"/>
    <property type="match status" value="1"/>
</dbReference>
<organism evidence="3 4">
    <name type="scientific">Desulfobaculum xiamenense</name>
    <dbReference type="NCBI Taxonomy" id="995050"/>
    <lineage>
        <taxon>Bacteria</taxon>
        <taxon>Pseudomonadati</taxon>
        <taxon>Thermodesulfobacteriota</taxon>
        <taxon>Desulfovibrionia</taxon>
        <taxon>Desulfovibrionales</taxon>
        <taxon>Desulfovibrionaceae</taxon>
        <taxon>Desulfobaculum</taxon>
    </lineage>
</organism>
<dbReference type="SUPFAM" id="SSF52172">
    <property type="entry name" value="CheY-like"/>
    <property type="match status" value="1"/>
</dbReference>
<dbReference type="EMBL" id="JAATJA010000001">
    <property type="protein sequence ID" value="NJB67314.1"/>
    <property type="molecule type" value="Genomic_DNA"/>
</dbReference>
<feature type="domain" description="Response regulatory" evidence="2">
    <location>
        <begin position="2"/>
        <end position="129"/>
    </location>
</feature>
<dbReference type="Proteomes" id="UP000580856">
    <property type="component" value="Unassembled WGS sequence"/>
</dbReference>
<dbReference type="RefSeq" id="WP_167940378.1">
    <property type="nucleotide sequence ID" value="NZ_JAATJA010000001.1"/>
</dbReference>
<sequence length="131" mass="14704">MRILVADDDYISSELLTRILAPYGEVTNAPDGRKAIESFTNALDDNRPFRLVCLDIMMPEMNGQDALKTIRQIERDRGIPSEKEALIVMTTSLDDRANVVEAYYRGGATSYVPKPIDKDLFLQLLRGIGLI</sequence>
<protein>
    <submittedName>
        <fullName evidence="3">Two-component system chemotaxis response regulator CheY</fullName>
    </submittedName>
</protein>
<dbReference type="SMART" id="SM00448">
    <property type="entry name" value="REC"/>
    <property type="match status" value="1"/>
</dbReference>
<dbReference type="GO" id="GO:0000160">
    <property type="term" value="P:phosphorelay signal transduction system"/>
    <property type="evidence" value="ECO:0007669"/>
    <property type="project" value="InterPro"/>
</dbReference>
<evidence type="ECO:0000313" key="3">
    <source>
        <dbReference type="EMBL" id="NJB67314.1"/>
    </source>
</evidence>
<dbReference type="InterPro" id="IPR011006">
    <property type="entry name" value="CheY-like_superfamily"/>
</dbReference>
<keyword evidence="1" id="KW-0597">Phosphoprotein</keyword>
<dbReference type="PANTHER" id="PTHR43228:SF1">
    <property type="entry name" value="TWO-COMPONENT RESPONSE REGULATOR ARR22"/>
    <property type="match status" value="1"/>
</dbReference>
<dbReference type="Pfam" id="PF00072">
    <property type="entry name" value="Response_reg"/>
    <property type="match status" value="1"/>
</dbReference>
<dbReference type="InterPro" id="IPR052048">
    <property type="entry name" value="ST_Response_Regulator"/>
</dbReference>
<evidence type="ECO:0000256" key="1">
    <source>
        <dbReference type="PROSITE-ProRule" id="PRU00169"/>
    </source>
</evidence>
<name>A0A846QQ20_9BACT</name>
<feature type="modified residue" description="4-aspartylphosphate" evidence="1">
    <location>
        <position position="55"/>
    </location>
</feature>